<keyword evidence="3" id="KW-1185">Reference proteome</keyword>
<reference evidence="2" key="1">
    <citation type="journal article" date="2022" name="Int. J. Mol. Sci.">
        <title>Draft Genome of Tanacetum Coccineum: Genomic Comparison of Closely Related Tanacetum-Family Plants.</title>
        <authorList>
            <person name="Yamashiro T."/>
            <person name="Shiraishi A."/>
            <person name="Nakayama K."/>
            <person name="Satake H."/>
        </authorList>
    </citation>
    <scope>NUCLEOTIDE SEQUENCE</scope>
</reference>
<reference evidence="2" key="2">
    <citation type="submission" date="2022-01" db="EMBL/GenBank/DDBJ databases">
        <authorList>
            <person name="Yamashiro T."/>
            <person name="Shiraishi A."/>
            <person name="Satake H."/>
            <person name="Nakayama K."/>
        </authorList>
    </citation>
    <scope>NUCLEOTIDE SEQUENCE</scope>
</reference>
<gene>
    <name evidence="2" type="ORF">Tco_0974965</name>
</gene>
<accession>A0ABQ5ED38</accession>
<name>A0ABQ5ED38_9ASTR</name>
<evidence type="ECO:0000313" key="2">
    <source>
        <dbReference type="EMBL" id="GJT48808.1"/>
    </source>
</evidence>
<protein>
    <recommendedName>
        <fullName evidence="4">Ribosomal protein L7Ae/L30e/S12e/Gadd45</fullName>
    </recommendedName>
</protein>
<organism evidence="2 3">
    <name type="scientific">Tanacetum coccineum</name>
    <dbReference type="NCBI Taxonomy" id="301880"/>
    <lineage>
        <taxon>Eukaryota</taxon>
        <taxon>Viridiplantae</taxon>
        <taxon>Streptophyta</taxon>
        <taxon>Embryophyta</taxon>
        <taxon>Tracheophyta</taxon>
        <taxon>Spermatophyta</taxon>
        <taxon>Magnoliopsida</taxon>
        <taxon>eudicotyledons</taxon>
        <taxon>Gunneridae</taxon>
        <taxon>Pentapetalae</taxon>
        <taxon>asterids</taxon>
        <taxon>campanulids</taxon>
        <taxon>Asterales</taxon>
        <taxon>Asteraceae</taxon>
        <taxon>Asteroideae</taxon>
        <taxon>Anthemideae</taxon>
        <taxon>Anthemidinae</taxon>
        <taxon>Tanacetum</taxon>
    </lineage>
</organism>
<dbReference type="EMBL" id="BQNB010016184">
    <property type="protein sequence ID" value="GJT48808.1"/>
    <property type="molecule type" value="Genomic_DNA"/>
</dbReference>
<proteinExistence type="predicted"/>
<comment type="caution">
    <text evidence="2">The sequence shown here is derived from an EMBL/GenBank/DDBJ whole genome shotgun (WGS) entry which is preliminary data.</text>
</comment>
<sequence length="273" mass="31663">MRSWFSCILPKNKGQYHTDLPTPEEIHQFLQFQCVDPNRTIKSKNVILSPNQVLTKELRQDLKRWEELIRENVFGLEGHRDHLSACLAHILYCILAEQQYNLAYFFVKRIESARASPKAHLPYGMFLTRLFQYVMEHYPHLDNGIYNAVDLVMRSLALKQTQKPQSDHEKARHFVSSTSAHHNRGSSSCQEDDDEDDGASCASTPSPTTYLNSLKLLDYQQYNIPTSSEQDDDLLFERQIDLLNQTQQMHKELIGGFKSFGKALRGVFRKKKK</sequence>
<evidence type="ECO:0008006" key="4">
    <source>
        <dbReference type="Google" id="ProtNLM"/>
    </source>
</evidence>
<dbReference type="Proteomes" id="UP001151760">
    <property type="component" value="Unassembled WGS sequence"/>
</dbReference>
<feature type="region of interest" description="Disordered" evidence="1">
    <location>
        <begin position="160"/>
        <end position="205"/>
    </location>
</feature>
<evidence type="ECO:0000256" key="1">
    <source>
        <dbReference type="SAM" id="MobiDB-lite"/>
    </source>
</evidence>
<evidence type="ECO:0000313" key="3">
    <source>
        <dbReference type="Proteomes" id="UP001151760"/>
    </source>
</evidence>